<evidence type="ECO:0000256" key="1">
    <source>
        <dbReference type="SAM" id="MobiDB-lite"/>
    </source>
</evidence>
<gene>
    <name evidence="2" type="ORF">S03H2_02950</name>
</gene>
<evidence type="ECO:0000313" key="2">
    <source>
        <dbReference type="EMBL" id="GAH28373.1"/>
    </source>
</evidence>
<sequence length="61" mass="6870">MGYPFERQPADMGTAGPKGIHKSRFDNPMFDTCKGIDFSIVIERVYPPATTDKKRISLCFS</sequence>
<reference evidence="2" key="1">
    <citation type="journal article" date="2014" name="Front. Microbiol.">
        <title>High frequency of phylogenetically diverse reductive dehalogenase-homologous genes in deep subseafloor sedimentary metagenomes.</title>
        <authorList>
            <person name="Kawai M."/>
            <person name="Futagami T."/>
            <person name="Toyoda A."/>
            <person name="Takaki Y."/>
            <person name="Nishi S."/>
            <person name="Hori S."/>
            <person name="Arai W."/>
            <person name="Tsubouchi T."/>
            <person name="Morono Y."/>
            <person name="Uchiyama I."/>
            <person name="Ito T."/>
            <person name="Fujiyama A."/>
            <person name="Inagaki F."/>
            <person name="Takami H."/>
        </authorList>
    </citation>
    <scope>NUCLEOTIDE SEQUENCE</scope>
    <source>
        <strain evidence="2">Expedition CK06-06</strain>
    </source>
</reference>
<accession>X1G5S5</accession>
<dbReference type="EMBL" id="BARU01001041">
    <property type="protein sequence ID" value="GAH28373.1"/>
    <property type="molecule type" value="Genomic_DNA"/>
</dbReference>
<proteinExistence type="predicted"/>
<protein>
    <submittedName>
        <fullName evidence="2">Uncharacterized protein</fullName>
    </submittedName>
</protein>
<dbReference type="AlphaFoldDB" id="X1G5S5"/>
<feature type="region of interest" description="Disordered" evidence="1">
    <location>
        <begin position="1"/>
        <end position="25"/>
    </location>
</feature>
<name>X1G5S5_9ZZZZ</name>
<organism evidence="2">
    <name type="scientific">marine sediment metagenome</name>
    <dbReference type="NCBI Taxonomy" id="412755"/>
    <lineage>
        <taxon>unclassified sequences</taxon>
        <taxon>metagenomes</taxon>
        <taxon>ecological metagenomes</taxon>
    </lineage>
</organism>
<comment type="caution">
    <text evidence="2">The sequence shown here is derived from an EMBL/GenBank/DDBJ whole genome shotgun (WGS) entry which is preliminary data.</text>
</comment>
<feature type="non-terminal residue" evidence="2">
    <location>
        <position position="61"/>
    </location>
</feature>